<dbReference type="AlphaFoldDB" id="A0AAV0B4I8"/>
<feature type="transmembrane region" description="Helical" evidence="1">
    <location>
        <begin position="55"/>
        <end position="72"/>
    </location>
</feature>
<name>A0AAV0B4I8_PHAPC</name>
<dbReference type="EMBL" id="CALTRL010003240">
    <property type="protein sequence ID" value="CAH7679135.1"/>
    <property type="molecule type" value="Genomic_DNA"/>
</dbReference>
<protein>
    <submittedName>
        <fullName evidence="2">Uncharacterized protein</fullName>
    </submittedName>
</protein>
<keyword evidence="3" id="KW-1185">Reference proteome</keyword>
<sequence>MVLNCFKGWLGQRCKFFFFFLADVLPPFCQILLFSLPFFYFISYCFYVCSVAYPIYLYLYFNYILFFYYFYYY</sequence>
<proteinExistence type="predicted"/>
<keyword evidence="1" id="KW-1133">Transmembrane helix</keyword>
<feature type="transmembrane region" description="Helical" evidence="1">
    <location>
        <begin position="16"/>
        <end position="43"/>
    </location>
</feature>
<comment type="caution">
    <text evidence="2">The sequence shown here is derived from an EMBL/GenBank/DDBJ whole genome shotgun (WGS) entry which is preliminary data.</text>
</comment>
<reference evidence="2" key="1">
    <citation type="submission" date="2022-06" db="EMBL/GenBank/DDBJ databases">
        <authorList>
            <consortium name="SYNGENTA / RWTH Aachen University"/>
        </authorList>
    </citation>
    <scope>NUCLEOTIDE SEQUENCE</scope>
</reference>
<keyword evidence="1" id="KW-0812">Transmembrane</keyword>
<evidence type="ECO:0000256" key="1">
    <source>
        <dbReference type="SAM" id="Phobius"/>
    </source>
</evidence>
<evidence type="ECO:0000313" key="2">
    <source>
        <dbReference type="EMBL" id="CAH7679135.1"/>
    </source>
</evidence>
<gene>
    <name evidence="2" type="ORF">PPACK8108_LOCUS13203</name>
</gene>
<organism evidence="2 3">
    <name type="scientific">Phakopsora pachyrhizi</name>
    <name type="common">Asian soybean rust disease fungus</name>
    <dbReference type="NCBI Taxonomy" id="170000"/>
    <lineage>
        <taxon>Eukaryota</taxon>
        <taxon>Fungi</taxon>
        <taxon>Dikarya</taxon>
        <taxon>Basidiomycota</taxon>
        <taxon>Pucciniomycotina</taxon>
        <taxon>Pucciniomycetes</taxon>
        <taxon>Pucciniales</taxon>
        <taxon>Phakopsoraceae</taxon>
        <taxon>Phakopsora</taxon>
    </lineage>
</organism>
<evidence type="ECO:0000313" key="3">
    <source>
        <dbReference type="Proteomes" id="UP001153365"/>
    </source>
</evidence>
<dbReference type="Proteomes" id="UP001153365">
    <property type="component" value="Unassembled WGS sequence"/>
</dbReference>
<accession>A0AAV0B4I8</accession>
<keyword evidence="1" id="KW-0472">Membrane</keyword>